<accession>A0A4Y5Z4Z0</accession>
<reference evidence="2 3" key="1">
    <citation type="submission" date="2019-06" db="EMBL/GenBank/DDBJ databases">
        <title>A complete genome sequence for Luteibacter pinisoli MAH-14.</title>
        <authorList>
            <person name="Baltrus D.A."/>
        </authorList>
    </citation>
    <scope>NUCLEOTIDE SEQUENCE [LARGE SCALE GENOMIC DNA]</scope>
    <source>
        <strain evidence="2 3">MAH-14</strain>
    </source>
</reference>
<keyword evidence="2" id="KW-0378">Hydrolase</keyword>
<dbReference type="InterPro" id="IPR001279">
    <property type="entry name" value="Metallo-B-lactamas"/>
</dbReference>
<dbReference type="GO" id="GO:0016787">
    <property type="term" value="F:hydrolase activity"/>
    <property type="evidence" value="ECO:0007669"/>
    <property type="project" value="UniProtKB-KW"/>
</dbReference>
<dbReference type="SUPFAM" id="SSF56281">
    <property type="entry name" value="Metallo-hydrolase/oxidoreductase"/>
    <property type="match status" value="1"/>
</dbReference>
<dbReference type="SMART" id="SM00849">
    <property type="entry name" value="Lactamase_B"/>
    <property type="match status" value="1"/>
</dbReference>
<organism evidence="2 3">
    <name type="scientific">Luteibacter pinisoli</name>
    <dbReference type="NCBI Taxonomy" id="2589080"/>
    <lineage>
        <taxon>Bacteria</taxon>
        <taxon>Pseudomonadati</taxon>
        <taxon>Pseudomonadota</taxon>
        <taxon>Gammaproteobacteria</taxon>
        <taxon>Lysobacterales</taxon>
        <taxon>Rhodanobacteraceae</taxon>
        <taxon>Luteibacter</taxon>
    </lineage>
</organism>
<dbReference type="Gene3D" id="3.60.15.10">
    <property type="entry name" value="Ribonuclease Z/Hydroxyacylglutathione hydrolase-like"/>
    <property type="match status" value="1"/>
</dbReference>
<dbReference type="RefSeq" id="WP_139983635.1">
    <property type="nucleotide sequence ID" value="NZ_CP041046.1"/>
</dbReference>
<dbReference type="EMBL" id="CP041046">
    <property type="protein sequence ID" value="QDE40174.1"/>
    <property type="molecule type" value="Genomic_DNA"/>
</dbReference>
<dbReference type="Pfam" id="PF23023">
    <property type="entry name" value="Anti-Pycsar_Apyc1"/>
    <property type="match status" value="1"/>
</dbReference>
<dbReference type="InterPro" id="IPR036866">
    <property type="entry name" value="RibonucZ/Hydroxyglut_hydro"/>
</dbReference>
<sequence length="252" mass="27506">MTYGLRFLGTGAAHAVELGSSAVVLERDGQPLLLVDCGPDTLDRYVATYGAPPSALYITHTHMDHVAGMERLFFRLWFDESLRGRTKVFLHAGLLPWLQGRVADYPGALAEGGVNYWEAFHLVPCTRGFWHEGLWFDVFPTRHHVQGTSFGLALRGSFVFTGDTRPVPEALALHGAAGELIAHDCGVLGNPSHTGVDDLEREYPEAVRARMALYHYGSVADGETLQARGYRVVRPGECLALAEPPPARPTAG</sequence>
<keyword evidence="3" id="KW-1185">Reference proteome</keyword>
<protein>
    <submittedName>
        <fullName evidence="2">MBL fold metallo-hydrolase</fullName>
    </submittedName>
</protein>
<name>A0A4Y5Z4Z0_9GAMM</name>
<evidence type="ECO:0000259" key="1">
    <source>
        <dbReference type="SMART" id="SM00849"/>
    </source>
</evidence>
<evidence type="ECO:0000313" key="2">
    <source>
        <dbReference type="EMBL" id="QDE40174.1"/>
    </source>
</evidence>
<feature type="domain" description="Metallo-beta-lactamase" evidence="1">
    <location>
        <begin position="19"/>
        <end position="193"/>
    </location>
</feature>
<proteinExistence type="predicted"/>
<dbReference type="KEGG" id="lpy:FIV34_13590"/>
<evidence type="ECO:0000313" key="3">
    <source>
        <dbReference type="Proteomes" id="UP000316093"/>
    </source>
</evidence>
<gene>
    <name evidence="2" type="ORF">FIV34_13590</name>
</gene>
<dbReference type="OrthoDB" id="9803916at2"/>
<dbReference type="Proteomes" id="UP000316093">
    <property type="component" value="Chromosome"/>
</dbReference>
<dbReference type="AlphaFoldDB" id="A0A4Y5Z4Z0"/>